<evidence type="ECO:0000256" key="1">
    <source>
        <dbReference type="SAM" id="MobiDB-lite"/>
    </source>
</evidence>
<proteinExistence type="predicted"/>
<accession>A0ABN9W779</accession>
<organism evidence="2 3">
    <name type="scientific">Prorocentrum cordatum</name>
    <dbReference type="NCBI Taxonomy" id="2364126"/>
    <lineage>
        <taxon>Eukaryota</taxon>
        <taxon>Sar</taxon>
        <taxon>Alveolata</taxon>
        <taxon>Dinophyceae</taxon>
        <taxon>Prorocentrales</taxon>
        <taxon>Prorocentraceae</taxon>
        <taxon>Prorocentrum</taxon>
    </lineage>
</organism>
<feature type="region of interest" description="Disordered" evidence="1">
    <location>
        <begin position="53"/>
        <end position="75"/>
    </location>
</feature>
<protein>
    <submittedName>
        <fullName evidence="2">Uncharacterized protein</fullName>
    </submittedName>
</protein>
<dbReference type="Proteomes" id="UP001189429">
    <property type="component" value="Unassembled WGS sequence"/>
</dbReference>
<feature type="compositionally biased region" description="Basic and acidic residues" evidence="1">
    <location>
        <begin position="137"/>
        <end position="151"/>
    </location>
</feature>
<feature type="compositionally biased region" description="Polar residues" evidence="1">
    <location>
        <begin position="63"/>
        <end position="74"/>
    </location>
</feature>
<feature type="compositionally biased region" description="Basic and acidic residues" evidence="1">
    <location>
        <begin position="53"/>
        <end position="62"/>
    </location>
</feature>
<feature type="region of interest" description="Disordered" evidence="1">
    <location>
        <begin position="127"/>
        <end position="258"/>
    </location>
</feature>
<sequence>MSSAARRAAEPHQRAKQSDELQEATEKCNDALVNVLKQACSRNRALERKALWGQKEKEDHGSRSSLTLKSNRGVTKTVHLVPKGAEVTKTSVNKFEEERQKMAEAKEDALLSRFCDGKDNAWRPDSFFVEACGDGSGEAKSKKNKKADGKTKKEKKGKDKKSKKSKKDKKGKKDKKATSKKNKNKKKDRKEKQAGRKGGAKRSRGSSDEDASSEAGPVEVGSDDRPQDGAPGRSRSSSSSSAAGSCSADFGGAPSSPG</sequence>
<reference evidence="2" key="1">
    <citation type="submission" date="2023-10" db="EMBL/GenBank/DDBJ databases">
        <authorList>
            <person name="Chen Y."/>
            <person name="Shah S."/>
            <person name="Dougan E. K."/>
            <person name="Thang M."/>
            <person name="Chan C."/>
        </authorList>
    </citation>
    <scope>NUCLEOTIDE SEQUENCE [LARGE SCALE GENOMIC DNA]</scope>
</reference>
<gene>
    <name evidence="2" type="ORF">PCOR1329_LOCUS64639</name>
</gene>
<evidence type="ECO:0000313" key="3">
    <source>
        <dbReference type="Proteomes" id="UP001189429"/>
    </source>
</evidence>
<name>A0ABN9W779_9DINO</name>
<keyword evidence="3" id="KW-1185">Reference proteome</keyword>
<feature type="compositionally biased region" description="Low complexity" evidence="1">
    <location>
        <begin position="229"/>
        <end position="258"/>
    </location>
</feature>
<feature type="region of interest" description="Disordered" evidence="1">
    <location>
        <begin position="1"/>
        <end position="24"/>
    </location>
</feature>
<dbReference type="EMBL" id="CAUYUJ010018250">
    <property type="protein sequence ID" value="CAK0881971.1"/>
    <property type="molecule type" value="Genomic_DNA"/>
</dbReference>
<feature type="compositionally biased region" description="Basic and acidic residues" evidence="1">
    <location>
        <begin position="7"/>
        <end position="24"/>
    </location>
</feature>
<comment type="caution">
    <text evidence="2">The sequence shown here is derived from an EMBL/GenBank/DDBJ whole genome shotgun (WGS) entry which is preliminary data.</text>
</comment>
<evidence type="ECO:0000313" key="2">
    <source>
        <dbReference type="EMBL" id="CAK0881971.1"/>
    </source>
</evidence>
<feature type="compositionally biased region" description="Basic residues" evidence="1">
    <location>
        <begin position="152"/>
        <end position="189"/>
    </location>
</feature>